<dbReference type="Proteomes" id="UP000029223">
    <property type="component" value="Unassembled WGS sequence"/>
</dbReference>
<name>A0ABQ0JPH3_9VIBR</name>
<reference evidence="4" key="2">
    <citation type="submission" date="2014-09" db="EMBL/GenBank/DDBJ databases">
        <authorList>
            <consortium name="NBRP consortium"/>
            <person name="Sawabe T."/>
            <person name="Meirelles P."/>
            <person name="Nakanishi M."/>
            <person name="Sayaka M."/>
            <person name="Hattori M."/>
            <person name="Ohkuma M."/>
        </authorList>
    </citation>
    <scope>NUCLEOTIDE SEQUENCE [LARGE SCALE GENOMIC DNA]</scope>
    <source>
        <strain evidence="4">JCM 19239</strain>
    </source>
</reference>
<dbReference type="InterPro" id="IPR029068">
    <property type="entry name" value="Glyas_Bleomycin-R_OHBP_Dase"/>
</dbReference>
<evidence type="ECO:0000256" key="1">
    <source>
        <dbReference type="ARBA" id="ARBA00022723"/>
    </source>
</evidence>
<dbReference type="Pfam" id="PF00903">
    <property type="entry name" value="Glyoxalase"/>
    <property type="match status" value="1"/>
</dbReference>
<keyword evidence="3" id="KW-0456">Lyase</keyword>
<dbReference type="PROSITE" id="PS51819">
    <property type="entry name" value="VOC"/>
    <property type="match status" value="1"/>
</dbReference>
<feature type="domain" description="VOC" evidence="2">
    <location>
        <begin position="2"/>
        <end position="52"/>
    </location>
</feature>
<dbReference type="InterPro" id="IPR004360">
    <property type="entry name" value="Glyas_Fos-R_dOase_dom"/>
</dbReference>
<keyword evidence="4" id="KW-1185">Reference proteome</keyword>
<accession>A0ABQ0JPH3</accession>
<dbReference type="InterPro" id="IPR018146">
    <property type="entry name" value="Glyoxalase_1_CS"/>
</dbReference>
<evidence type="ECO:0000259" key="2">
    <source>
        <dbReference type="PROSITE" id="PS51819"/>
    </source>
</evidence>
<comment type="caution">
    <text evidence="3">The sequence shown here is derived from an EMBL/GenBank/DDBJ whole genome shotgun (WGS) entry which is preliminary data.</text>
</comment>
<dbReference type="SUPFAM" id="SSF54593">
    <property type="entry name" value="Glyoxalase/Bleomycin resistance protein/Dihydroxybiphenyl dioxygenase"/>
    <property type="match status" value="1"/>
</dbReference>
<evidence type="ECO:0000313" key="3">
    <source>
        <dbReference type="EMBL" id="GAL30652.1"/>
    </source>
</evidence>
<dbReference type="InterPro" id="IPR037523">
    <property type="entry name" value="VOC_core"/>
</dbReference>
<sequence length="52" mass="6244">MKMNHVGIMVGDMDKAVEFYTKALGLKNCYEQHKSHRRARNSDWQNVYRSIW</sequence>
<evidence type="ECO:0000313" key="4">
    <source>
        <dbReference type="Proteomes" id="UP000029223"/>
    </source>
</evidence>
<proteinExistence type="predicted"/>
<dbReference type="Gene3D" id="3.10.180.10">
    <property type="entry name" value="2,3-Dihydroxybiphenyl 1,2-Dioxygenase, domain 1"/>
    <property type="match status" value="1"/>
</dbReference>
<dbReference type="PROSITE" id="PS00934">
    <property type="entry name" value="GLYOXALASE_I_1"/>
    <property type="match status" value="1"/>
</dbReference>
<gene>
    <name evidence="3" type="ORF">JCM19239_1426</name>
</gene>
<keyword evidence="1" id="KW-0479">Metal-binding</keyword>
<dbReference type="EMBL" id="BBMS01000104">
    <property type="protein sequence ID" value="GAL30652.1"/>
    <property type="molecule type" value="Genomic_DNA"/>
</dbReference>
<reference evidence="4" key="1">
    <citation type="submission" date="2014-09" db="EMBL/GenBank/DDBJ databases">
        <title>Vibrio variabilis JCM 19239. (C206) whole genome shotgun sequence.</title>
        <authorList>
            <person name="Sawabe T."/>
            <person name="Meirelles P."/>
            <person name="Nakanishi M."/>
            <person name="Sayaka M."/>
            <person name="Hattori M."/>
            <person name="Ohkuma M."/>
        </authorList>
    </citation>
    <scope>NUCLEOTIDE SEQUENCE [LARGE SCALE GENOMIC DNA]</scope>
    <source>
        <strain evidence="4">JCM 19239</strain>
    </source>
</reference>
<protein>
    <submittedName>
        <fullName evidence="3">Lactoylglutathione lyase</fullName>
    </submittedName>
</protein>
<organism evidence="3 4">
    <name type="scientific">Vibrio variabilis</name>
    <dbReference type="NCBI Taxonomy" id="990271"/>
    <lineage>
        <taxon>Bacteria</taxon>
        <taxon>Pseudomonadati</taxon>
        <taxon>Pseudomonadota</taxon>
        <taxon>Gammaproteobacteria</taxon>
        <taxon>Vibrionales</taxon>
        <taxon>Vibrionaceae</taxon>
        <taxon>Vibrio</taxon>
    </lineage>
</organism>
<dbReference type="GO" id="GO:0016829">
    <property type="term" value="F:lyase activity"/>
    <property type="evidence" value="ECO:0007669"/>
    <property type="project" value="UniProtKB-KW"/>
</dbReference>